<dbReference type="EMBL" id="JANBUP010001929">
    <property type="protein sequence ID" value="KAJ2802741.1"/>
    <property type="molecule type" value="Genomic_DNA"/>
</dbReference>
<accession>A0ACC1L835</accession>
<dbReference type="Proteomes" id="UP001140096">
    <property type="component" value="Unassembled WGS sequence"/>
</dbReference>
<protein>
    <submittedName>
        <fullName evidence="1">Uncharacterized protein</fullName>
    </submittedName>
</protein>
<sequence length="238" mass="25027">MHIKKIALHAMVLGMTAVAVMATDQSIDLEAPCTIAAIVANWGIVRVRLTVFLASNTGLAYSAHVDILKLLNGDTLPVDPDMELLKKVFDISGTLFEQLVIGGVLANYWAAHPCVNPTPTLSSSVSSVNSSSTDTYSTESSESSSSDIYSISSSESSSSDIDSSSSSDSSSSDIYSSDISSSYVTTSVYSSTFVEPTSTATDIYSSAPTSLYSTIPPHKCYIAVVVTSQVTTAYSAAY</sequence>
<gene>
    <name evidence="1" type="ORF">H4S07_004620</name>
</gene>
<evidence type="ECO:0000313" key="1">
    <source>
        <dbReference type="EMBL" id="KAJ2802741.1"/>
    </source>
</evidence>
<proteinExistence type="predicted"/>
<reference evidence="1" key="1">
    <citation type="submission" date="2022-07" db="EMBL/GenBank/DDBJ databases">
        <title>Phylogenomic reconstructions and comparative analyses of Kickxellomycotina fungi.</title>
        <authorList>
            <person name="Reynolds N.K."/>
            <person name="Stajich J.E."/>
            <person name="Barry K."/>
            <person name="Grigoriev I.V."/>
            <person name="Crous P."/>
            <person name="Smith M.E."/>
        </authorList>
    </citation>
    <scope>NUCLEOTIDE SEQUENCE</scope>
    <source>
        <strain evidence="1">CBS 102833</strain>
    </source>
</reference>
<name>A0ACC1L835_9FUNG</name>
<evidence type="ECO:0000313" key="2">
    <source>
        <dbReference type="Proteomes" id="UP001140096"/>
    </source>
</evidence>
<keyword evidence="2" id="KW-1185">Reference proteome</keyword>
<organism evidence="1 2">
    <name type="scientific">Coemansia furcata</name>
    <dbReference type="NCBI Taxonomy" id="417177"/>
    <lineage>
        <taxon>Eukaryota</taxon>
        <taxon>Fungi</taxon>
        <taxon>Fungi incertae sedis</taxon>
        <taxon>Zoopagomycota</taxon>
        <taxon>Kickxellomycotina</taxon>
        <taxon>Kickxellomycetes</taxon>
        <taxon>Kickxellales</taxon>
        <taxon>Kickxellaceae</taxon>
        <taxon>Coemansia</taxon>
    </lineage>
</organism>
<comment type="caution">
    <text evidence="1">The sequence shown here is derived from an EMBL/GenBank/DDBJ whole genome shotgun (WGS) entry which is preliminary data.</text>
</comment>